<dbReference type="AlphaFoldDB" id="A0A150F5J4"/>
<evidence type="ECO:0000256" key="2">
    <source>
        <dbReference type="ARBA" id="ARBA00022631"/>
    </source>
</evidence>
<dbReference type="OrthoDB" id="9765462at2"/>
<evidence type="ECO:0000256" key="4">
    <source>
        <dbReference type="ARBA" id="ARBA00022801"/>
    </source>
</evidence>
<evidence type="ECO:0000256" key="3">
    <source>
        <dbReference type="ARBA" id="ARBA00022723"/>
    </source>
</evidence>
<dbReference type="SUPFAM" id="SSF51338">
    <property type="entry name" value="Composite domain of metallo-dependent hydrolases"/>
    <property type="match status" value="1"/>
</dbReference>
<dbReference type="InterPro" id="IPR047604">
    <property type="entry name" value="Allantoinase_bact"/>
</dbReference>
<feature type="binding site" evidence="6">
    <location>
        <position position="62"/>
    </location>
    <ligand>
        <name>Zn(2+)</name>
        <dbReference type="ChEBI" id="CHEBI:29105"/>
        <label>1</label>
    </ligand>
</feature>
<dbReference type="RefSeq" id="WP_061522197.1">
    <property type="nucleotide sequence ID" value="NZ_JARLZY010000011.1"/>
</dbReference>
<dbReference type="InterPro" id="IPR017593">
    <property type="entry name" value="Allantoinase"/>
</dbReference>
<comment type="PTM">
    <text evidence="6">Carboxylation allows a single lysine to coordinate two zinc ions.</text>
</comment>
<protein>
    <recommendedName>
        <fullName evidence="6">Allantoinase</fullName>
        <ecNumber evidence="6">3.5.2.5</ecNumber>
    </recommendedName>
    <alternativeName>
        <fullName evidence="6">Allantoin-utilizing enzyme</fullName>
    </alternativeName>
</protein>
<dbReference type="NCBIfam" id="NF004839">
    <property type="entry name" value="PRK06189.1"/>
    <property type="match status" value="1"/>
</dbReference>
<evidence type="ECO:0000313" key="9">
    <source>
        <dbReference type="Proteomes" id="UP000075430"/>
    </source>
</evidence>
<dbReference type="UniPathway" id="UPA00395">
    <property type="reaction ID" value="UER00653"/>
</dbReference>
<dbReference type="PANTHER" id="PTHR43668">
    <property type="entry name" value="ALLANTOINASE"/>
    <property type="match status" value="1"/>
</dbReference>
<evidence type="ECO:0000256" key="5">
    <source>
        <dbReference type="ARBA" id="ARBA00022833"/>
    </source>
</evidence>
<feature type="binding site" description="via carbamate group" evidence="6">
    <location>
        <position position="147"/>
    </location>
    <ligand>
        <name>Zn(2+)</name>
        <dbReference type="ChEBI" id="CHEBI:29105"/>
        <label>1</label>
    </ligand>
</feature>
<dbReference type="Proteomes" id="UP000075430">
    <property type="component" value="Unassembled WGS sequence"/>
</dbReference>
<comment type="function">
    <text evidence="6">Catalyzes the conversion of allantoin (5-ureidohydantoin) to allantoic acid by hydrolytic cleavage of the five-member hydantoin ring.</text>
</comment>
<dbReference type="EC" id="3.5.2.5" evidence="6"/>
<feature type="binding site" evidence="6">
    <location>
        <position position="312"/>
    </location>
    <ligand>
        <name>Zn(2+)</name>
        <dbReference type="ChEBI" id="CHEBI:29105"/>
        <label>1</label>
    </ligand>
</feature>
<keyword evidence="9" id="KW-1185">Reference proteome</keyword>
<keyword evidence="4 6" id="KW-0378">Hydrolase</keyword>
<accession>A0A150F5J4</accession>
<proteinExistence type="inferred from homology"/>
<feature type="modified residue" description="N6-carboxylysine" evidence="6">
    <location>
        <position position="147"/>
    </location>
</feature>
<keyword evidence="2 6" id="KW-0659">Purine metabolism</keyword>
<evidence type="ECO:0000256" key="1">
    <source>
        <dbReference type="ARBA" id="ARBA00011881"/>
    </source>
</evidence>
<comment type="similarity">
    <text evidence="6">Belongs to the metallo-dependent hydrolases superfamily. Allantoinase family.</text>
</comment>
<dbReference type="Pfam" id="PF01979">
    <property type="entry name" value="Amidohydro_1"/>
    <property type="match status" value="1"/>
</dbReference>
<feature type="binding site" description="via carbamate group" evidence="6">
    <location>
        <position position="147"/>
    </location>
    <ligand>
        <name>Zn(2+)</name>
        <dbReference type="ChEBI" id="CHEBI:29105"/>
        <label>2</label>
    </ligand>
</feature>
<dbReference type="GO" id="GO:0008270">
    <property type="term" value="F:zinc ion binding"/>
    <property type="evidence" value="ECO:0007669"/>
    <property type="project" value="InterPro"/>
</dbReference>
<feature type="binding site" evidence="6">
    <location>
        <position position="239"/>
    </location>
    <ligand>
        <name>Zn(2+)</name>
        <dbReference type="ChEBI" id="CHEBI:29105"/>
        <label>2</label>
    </ligand>
</feature>
<dbReference type="Gene3D" id="3.20.20.140">
    <property type="entry name" value="Metal-dependent hydrolases"/>
    <property type="match status" value="1"/>
</dbReference>
<dbReference type="GO" id="GO:0050897">
    <property type="term" value="F:cobalt ion binding"/>
    <property type="evidence" value="ECO:0007669"/>
    <property type="project" value="InterPro"/>
</dbReference>
<dbReference type="InterPro" id="IPR006680">
    <property type="entry name" value="Amidohydro-rel"/>
</dbReference>
<evidence type="ECO:0000256" key="6">
    <source>
        <dbReference type="HAMAP-Rule" id="MF_01645"/>
    </source>
</evidence>
<organism evidence="8 9">
    <name type="scientific">Bacillus nakamurai</name>
    <dbReference type="NCBI Taxonomy" id="1793963"/>
    <lineage>
        <taxon>Bacteria</taxon>
        <taxon>Bacillati</taxon>
        <taxon>Bacillota</taxon>
        <taxon>Bacilli</taxon>
        <taxon>Bacillales</taxon>
        <taxon>Bacillaceae</taxon>
        <taxon>Bacillus</taxon>
    </lineage>
</organism>
<comment type="caution">
    <text evidence="8">The sequence shown here is derived from an EMBL/GenBank/DDBJ whole genome shotgun (WGS) entry which is preliminary data.</text>
</comment>
<dbReference type="HAMAP" id="MF_01645">
    <property type="entry name" value="Hydantoinase"/>
    <property type="match status" value="1"/>
</dbReference>
<dbReference type="SUPFAM" id="SSF51556">
    <property type="entry name" value="Metallo-dependent hydrolases"/>
    <property type="match status" value="1"/>
</dbReference>
<dbReference type="NCBIfam" id="TIGR03178">
    <property type="entry name" value="allantoinase"/>
    <property type="match status" value="1"/>
</dbReference>
<reference evidence="9" key="1">
    <citation type="submission" date="2016-02" db="EMBL/GenBank/DDBJ databases">
        <authorList>
            <person name="Dunlap C."/>
        </authorList>
    </citation>
    <scope>NUCLEOTIDE SEQUENCE [LARGE SCALE GENOMIC DNA]</scope>
    <source>
        <strain evidence="9">NRRL B-41092</strain>
    </source>
</reference>
<dbReference type="STRING" id="1793963.AXI58_18280"/>
<dbReference type="EMBL" id="LSBA01000019">
    <property type="protein sequence ID" value="KXZ17691.1"/>
    <property type="molecule type" value="Genomic_DNA"/>
</dbReference>
<gene>
    <name evidence="6" type="primary">allB</name>
    <name evidence="6" type="synonym">pucH</name>
    <name evidence="8" type="ORF">AXI58_18280</name>
</gene>
<dbReference type="GO" id="GO:0004038">
    <property type="term" value="F:allantoinase activity"/>
    <property type="evidence" value="ECO:0007669"/>
    <property type="project" value="UniProtKB-UniRule"/>
</dbReference>
<dbReference type="InterPro" id="IPR011059">
    <property type="entry name" value="Metal-dep_hydrolase_composite"/>
</dbReference>
<name>A0A150F5J4_9BACI</name>
<evidence type="ECO:0000259" key="7">
    <source>
        <dbReference type="Pfam" id="PF01979"/>
    </source>
</evidence>
<dbReference type="InterPro" id="IPR032466">
    <property type="entry name" value="Metal_Hydrolase"/>
</dbReference>
<dbReference type="GO" id="GO:0005737">
    <property type="term" value="C:cytoplasm"/>
    <property type="evidence" value="ECO:0007669"/>
    <property type="project" value="TreeGrafter"/>
</dbReference>
<dbReference type="PANTHER" id="PTHR43668:SF4">
    <property type="entry name" value="ALLANTOINASE"/>
    <property type="match status" value="1"/>
</dbReference>
<dbReference type="GO" id="GO:0000256">
    <property type="term" value="P:allantoin catabolic process"/>
    <property type="evidence" value="ECO:0007669"/>
    <property type="project" value="UniProtKB-UniRule"/>
</dbReference>
<dbReference type="GO" id="GO:0006145">
    <property type="term" value="P:purine nucleobase catabolic process"/>
    <property type="evidence" value="ECO:0007669"/>
    <property type="project" value="TreeGrafter"/>
</dbReference>
<evidence type="ECO:0000313" key="8">
    <source>
        <dbReference type="EMBL" id="KXZ17691.1"/>
    </source>
</evidence>
<dbReference type="Gene3D" id="2.30.40.10">
    <property type="entry name" value="Urease, subunit C, domain 1"/>
    <property type="match status" value="1"/>
</dbReference>
<comment type="pathway">
    <text evidence="6">Nitrogen metabolism; (S)-allantoin degradation; allantoate from (S)-allantoin: step 1/1.</text>
</comment>
<feature type="domain" description="Amidohydrolase-related" evidence="7">
    <location>
        <begin position="51"/>
        <end position="425"/>
    </location>
</feature>
<comment type="cofactor">
    <cofactor evidence="6">
        <name>Zn(2+)</name>
        <dbReference type="ChEBI" id="CHEBI:29105"/>
    </cofactor>
    <text evidence="6">Binds 2 Zn(2+) ions per subunit.</text>
</comment>
<keyword evidence="5 6" id="KW-0862">Zinc</keyword>
<sequence>MAYDVIVKGAKAVRKDGAEQADIAVKDGEIAMIGPAINEKADKVVQAEGMYVFPGAIDCHVHFNEPGRDDWEGIETGSKMMAAGGCTTYFDMPLNCIPSTVTAETMLEKAEIASRKSAVDFALWGGLVPGHTKDIRQMAEAGAIGFKAFLSKSGTEEFHSADERTLLKGMKEIAACGKILALHAESDALTRFLEAEYALEGKIDADAYASSRPEEAECEAVQRAIEYAKATGCPLHFVHISTKRAVLLIQQAKEGGADITVETCPHYLLFSHEDFRQKGAVAKCAPPLRPEAEKEELIDMLSAGLIDMVSSDHSPCHPSLKREDNMFLSWGGISGGQFTLLSMIQLALERGIPFETVAEWTAAGPAKRFGLTKKGRLQAGFDADFTIVQPEPYTVTKETLFAKHKQSLYEGHTFPYRIAATYSRGRCVYQDGETKDSGASGTFLIPTEKIKPIL</sequence>
<keyword evidence="3 6" id="KW-0479">Metal-binding</keyword>
<feature type="binding site" evidence="6">
    <location>
        <position position="60"/>
    </location>
    <ligand>
        <name>Zn(2+)</name>
        <dbReference type="ChEBI" id="CHEBI:29105"/>
        <label>1</label>
    </ligand>
</feature>
<comment type="catalytic activity">
    <reaction evidence="6">
        <text>(S)-allantoin + H2O = allantoate + H(+)</text>
        <dbReference type="Rhea" id="RHEA:17029"/>
        <dbReference type="ChEBI" id="CHEBI:15377"/>
        <dbReference type="ChEBI" id="CHEBI:15378"/>
        <dbReference type="ChEBI" id="CHEBI:15678"/>
        <dbReference type="ChEBI" id="CHEBI:17536"/>
        <dbReference type="EC" id="3.5.2.5"/>
    </reaction>
</comment>
<dbReference type="InterPro" id="IPR050138">
    <property type="entry name" value="DHOase/Allantoinase_Hydrolase"/>
</dbReference>
<feature type="binding site" evidence="6">
    <location>
        <position position="183"/>
    </location>
    <ligand>
        <name>Zn(2+)</name>
        <dbReference type="ChEBI" id="CHEBI:29105"/>
        <label>2</label>
    </ligand>
</feature>
<comment type="subunit">
    <text evidence="1 6">Homotetramer.</text>
</comment>